<keyword evidence="2" id="KW-1185">Reference proteome</keyword>
<reference evidence="2" key="1">
    <citation type="journal article" date="2006" name="PLoS Biol.">
        <title>Macronuclear genome sequence of the ciliate Tetrahymena thermophila, a model eukaryote.</title>
        <authorList>
            <person name="Eisen J.A."/>
            <person name="Coyne R.S."/>
            <person name="Wu M."/>
            <person name="Wu D."/>
            <person name="Thiagarajan M."/>
            <person name="Wortman J.R."/>
            <person name="Badger J.H."/>
            <person name="Ren Q."/>
            <person name="Amedeo P."/>
            <person name="Jones K.M."/>
            <person name="Tallon L.J."/>
            <person name="Delcher A.L."/>
            <person name="Salzberg S.L."/>
            <person name="Silva J.C."/>
            <person name="Haas B.J."/>
            <person name="Majoros W.H."/>
            <person name="Farzad M."/>
            <person name="Carlton J.M."/>
            <person name="Smith R.K. Jr."/>
            <person name="Garg J."/>
            <person name="Pearlman R.E."/>
            <person name="Karrer K.M."/>
            <person name="Sun L."/>
            <person name="Manning G."/>
            <person name="Elde N.C."/>
            <person name="Turkewitz A.P."/>
            <person name="Asai D.J."/>
            <person name="Wilkes D.E."/>
            <person name="Wang Y."/>
            <person name="Cai H."/>
            <person name="Collins K."/>
            <person name="Stewart B.A."/>
            <person name="Lee S.R."/>
            <person name="Wilamowska K."/>
            <person name="Weinberg Z."/>
            <person name="Ruzzo W.L."/>
            <person name="Wloga D."/>
            <person name="Gaertig J."/>
            <person name="Frankel J."/>
            <person name="Tsao C.-C."/>
            <person name="Gorovsky M.A."/>
            <person name="Keeling P.J."/>
            <person name="Waller R.F."/>
            <person name="Patron N.J."/>
            <person name="Cherry J.M."/>
            <person name="Stover N.A."/>
            <person name="Krieger C.J."/>
            <person name="del Toro C."/>
            <person name="Ryder H.F."/>
            <person name="Williamson S.C."/>
            <person name="Barbeau R.A."/>
            <person name="Hamilton E.P."/>
            <person name="Orias E."/>
        </authorList>
    </citation>
    <scope>NUCLEOTIDE SEQUENCE [LARGE SCALE GENOMIC DNA]</scope>
    <source>
        <strain evidence="2">SB210</strain>
    </source>
</reference>
<dbReference type="InParanoid" id="Q229J8"/>
<dbReference type="AlphaFoldDB" id="Q229J8"/>
<organism evidence="1 2">
    <name type="scientific">Tetrahymena thermophila (strain SB210)</name>
    <dbReference type="NCBI Taxonomy" id="312017"/>
    <lineage>
        <taxon>Eukaryota</taxon>
        <taxon>Sar</taxon>
        <taxon>Alveolata</taxon>
        <taxon>Ciliophora</taxon>
        <taxon>Intramacronucleata</taxon>
        <taxon>Oligohymenophorea</taxon>
        <taxon>Hymenostomatida</taxon>
        <taxon>Tetrahymenina</taxon>
        <taxon>Tetrahymenidae</taxon>
        <taxon>Tetrahymena</taxon>
    </lineage>
</organism>
<dbReference type="GO" id="GO:0016301">
    <property type="term" value="F:kinase activity"/>
    <property type="evidence" value="ECO:0007669"/>
    <property type="project" value="UniProtKB-KW"/>
</dbReference>
<dbReference type="KEGG" id="tet:TTHERM_01394340"/>
<proteinExistence type="predicted"/>
<accession>Q229J8</accession>
<dbReference type="Proteomes" id="UP000009168">
    <property type="component" value="Unassembled WGS sequence"/>
</dbReference>
<dbReference type="EMBL" id="GG662321">
    <property type="protein sequence ID" value="EAR81963.1"/>
    <property type="molecule type" value="Genomic_DNA"/>
</dbReference>
<keyword evidence="1" id="KW-0808">Transferase</keyword>
<sequence length="179" mass="20199">MDTRFPDCQQEGINIISKALQNCLNITTLKLRLGNYKIDLLTQKFANTLKNLLNLESLNINLSENEIKAEGAKNISFILQKCQKLKSLTLDLEQFQILNKLSKEGGTYIAQGLQSCSNINFMNLSLNMNLFKRFLNISSNEMGLKKGKDVKSITDSLQLCQNITNLSLDLGCEIYLEIT</sequence>
<dbReference type="SUPFAM" id="SSF52047">
    <property type="entry name" value="RNI-like"/>
    <property type="match status" value="1"/>
</dbReference>
<dbReference type="RefSeq" id="XP_001029626.1">
    <property type="nucleotide sequence ID" value="XM_001029626.1"/>
</dbReference>
<evidence type="ECO:0000313" key="1">
    <source>
        <dbReference type="EMBL" id="EAR81963.1"/>
    </source>
</evidence>
<name>Q229J8_TETTS</name>
<protein>
    <submittedName>
        <fullName evidence="1">Kinase domain protein</fullName>
    </submittedName>
</protein>
<gene>
    <name evidence="1" type="ORF">TTHERM_01394340</name>
</gene>
<dbReference type="Gene3D" id="3.80.10.10">
    <property type="entry name" value="Ribonuclease Inhibitor"/>
    <property type="match status" value="1"/>
</dbReference>
<dbReference type="HOGENOM" id="CLU_1506358_0_0_1"/>
<dbReference type="GeneID" id="7830165"/>
<keyword evidence="1" id="KW-0418">Kinase</keyword>
<dbReference type="InterPro" id="IPR032675">
    <property type="entry name" value="LRR_dom_sf"/>
</dbReference>
<dbReference type="OrthoDB" id="289415at2759"/>
<evidence type="ECO:0000313" key="2">
    <source>
        <dbReference type="Proteomes" id="UP000009168"/>
    </source>
</evidence>